<dbReference type="GO" id="GO:0005634">
    <property type="term" value="C:nucleus"/>
    <property type="evidence" value="ECO:0007669"/>
    <property type="project" value="InterPro"/>
</dbReference>
<feature type="region of interest" description="Disordered" evidence="3">
    <location>
        <begin position="246"/>
        <end position="276"/>
    </location>
</feature>
<dbReference type="EMBL" id="UIVS01000004">
    <property type="protein sequence ID" value="SVP94800.1"/>
    <property type="molecule type" value="Genomic_DNA"/>
</dbReference>
<feature type="compositionally biased region" description="Acidic residues" evidence="3">
    <location>
        <begin position="246"/>
        <end position="259"/>
    </location>
</feature>
<dbReference type="Gene3D" id="3.30.1120.90">
    <property type="entry name" value="Nucleosome assembly protein"/>
    <property type="match status" value="1"/>
</dbReference>
<comment type="similarity">
    <text evidence="1 2">Belongs to the nucleosome assembly protein (NAP) family.</text>
</comment>
<evidence type="ECO:0000313" key="4">
    <source>
        <dbReference type="EMBL" id="SVP94144.1"/>
    </source>
</evidence>
<name>A0A3B0N4L3_THEAN</name>
<sequence>MQDSVVIDSLKKLQNKGSDLSEEFNSKLSELYKWYNDQLNLISDDMLHILNNPQTSCKTLVNNEETVVVSDNGRELRSREPTNEFELSLEKLNLDDKVINIDNPEHATRSWPRFWLHALLGSKSTRFWICEKDFDILQYLNDIRVEVFDSNEKVESFEISFYFNENPYFSNSKLWRSFDFDNNYITSESSEIYWTSEVIDDSYFGFFSFFNTLIEYEDLKFAICIKDKIRRNPLKYVLRYQAQLTDGEEQESDSEDEEYSSTKTGSRYPFSWLFNK</sequence>
<dbReference type="InterPro" id="IPR037231">
    <property type="entry name" value="NAP-like_sf"/>
</dbReference>
<dbReference type="Pfam" id="PF00956">
    <property type="entry name" value="NAP"/>
    <property type="match status" value="1"/>
</dbReference>
<evidence type="ECO:0000256" key="3">
    <source>
        <dbReference type="SAM" id="MobiDB-lite"/>
    </source>
</evidence>
<dbReference type="InterPro" id="IPR002164">
    <property type="entry name" value="NAP_family"/>
</dbReference>
<dbReference type="SUPFAM" id="SSF143113">
    <property type="entry name" value="NAP-like"/>
    <property type="match status" value="1"/>
</dbReference>
<evidence type="ECO:0000256" key="1">
    <source>
        <dbReference type="ARBA" id="ARBA00009947"/>
    </source>
</evidence>
<dbReference type="AlphaFoldDB" id="A0A3B0N4L3"/>
<evidence type="ECO:0000313" key="5">
    <source>
        <dbReference type="EMBL" id="SVP94800.1"/>
    </source>
</evidence>
<protein>
    <submittedName>
        <fullName evidence="5">Nucleosome/chromatin assembly factor, putative</fullName>
    </submittedName>
</protein>
<reference evidence="5" key="1">
    <citation type="submission" date="2018-07" db="EMBL/GenBank/DDBJ databases">
        <authorList>
            <person name="Quirk P.G."/>
            <person name="Krulwich T.A."/>
        </authorList>
    </citation>
    <scope>NUCLEOTIDE SEQUENCE</scope>
    <source>
        <strain evidence="5">Anand</strain>
    </source>
</reference>
<dbReference type="PANTHER" id="PTHR11875">
    <property type="entry name" value="TESTIS-SPECIFIC Y-ENCODED PROTEIN"/>
    <property type="match status" value="1"/>
</dbReference>
<dbReference type="GO" id="GO:0006334">
    <property type="term" value="P:nucleosome assembly"/>
    <property type="evidence" value="ECO:0007669"/>
    <property type="project" value="InterPro"/>
</dbReference>
<dbReference type="EMBL" id="UIVT01000004">
    <property type="protein sequence ID" value="SVP94144.1"/>
    <property type="molecule type" value="Genomic_DNA"/>
</dbReference>
<evidence type="ECO:0000256" key="2">
    <source>
        <dbReference type="RuleBase" id="RU003876"/>
    </source>
</evidence>
<organism evidence="5">
    <name type="scientific">Theileria annulata</name>
    <dbReference type="NCBI Taxonomy" id="5874"/>
    <lineage>
        <taxon>Eukaryota</taxon>
        <taxon>Sar</taxon>
        <taxon>Alveolata</taxon>
        <taxon>Apicomplexa</taxon>
        <taxon>Aconoidasida</taxon>
        <taxon>Piroplasmida</taxon>
        <taxon>Theileriidae</taxon>
        <taxon>Theileria</taxon>
    </lineage>
</organism>
<dbReference type="VEuPathDB" id="PiroplasmaDB:TA07180"/>
<proteinExistence type="inferred from homology"/>
<accession>A0A3B0N4L3</accession>
<gene>
    <name evidence="4" type="ORF">TAT_000314500</name>
    <name evidence="5" type="ORF">TAV_000314400</name>
</gene>